<dbReference type="GO" id="GO:0010207">
    <property type="term" value="P:photosystem II assembly"/>
    <property type="evidence" value="ECO:0007669"/>
    <property type="project" value="InterPro"/>
</dbReference>
<gene>
    <name evidence="1" type="ORF">Vafri_8898</name>
</gene>
<organism evidence="1 2">
    <name type="scientific">Volvox africanus</name>
    <dbReference type="NCBI Taxonomy" id="51714"/>
    <lineage>
        <taxon>Eukaryota</taxon>
        <taxon>Viridiplantae</taxon>
        <taxon>Chlorophyta</taxon>
        <taxon>core chlorophytes</taxon>
        <taxon>Chlorophyceae</taxon>
        <taxon>CS clade</taxon>
        <taxon>Chlamydomonadales</taxon>
        <taxon>Volvocaceae</taxon>
        <taxon>Volvox</taxon>
    </lineage>
</organism>
<protein>
    <submittedName>
        <fullName evidence="1">Uncharacterized protein</fullName>
    </submittedName>
</protein>
<proteinExistence type="inferred from homology"/>
<dbReference type="Gene3D" id="1.20.58.810">
    <property type="entry name" value="Photosystem II Pbs27"/>
    <property type="match status" value="1"/>
</dbReference>
<accession>A0A8J4B397</accession>
<dbReference type="GO" id="GO:0010206">
    <property type="term" value="P:photosystem II repair"/>
    <property type="evidence" value="ECO:0007669"/>
    <property type="project" value="InterPro"/>
</dbReference>
<sequence>MNTMLVQTCPSSTLRVGTSRVARRNRIVRVQATSRTEAALADDCAAGPSRRGLIAMASSALLMGMASTSRPAQALTCASETKTEDDDTACRRAVLSNDLGNVQKAEANYKSLAEKKFTAVNGVPVAVLDNEYVRSTLKLREDIINYATLDVNNYQVRVPLIKTLRTEGADWVSKYARGGSARTDSARRMYIAVDALIGHLASNGYAPMPKPKLKVVLSNIDQAKAFLEEGK</sequence>
<dbReference type="InterPro" id="IPR025585">
    <property type="entry name" value="PSII_Psb27"/>
</dbReference>
<evidence type="ECO:0000313" key="1">
    <source>
        <dbReference type="EMBL" id="GIL53243.1"/>
    </source>
</evidence>
<dbReference type="GO" id="GO:0009523">
    <property type="term" value="C:photosystem II"/>
    <property type="evidence" value="ECO:0007669"/>
    <property type="project" value="InterPro"/>
</dbReference>
<evidence type="ECO:0000313" key="2">
    <source>
        <dbReference type="Proteomes" id="UP000747399"/>
    </source>
</evidence>
<dbReference type="InterPro" id="IPR038450">
    <property type="entry name" value="PSII_Psb27_sf"/>
</dbReference>
<dbReference type="HAMAP" id="MF_01481">
    <property type="entry name" value="PSII_Psb27"/>
    <property type="match status" value="1"/>
</dbReference>
<name>A0A8J4B397_9CHLO</name>
<dbReference type="AlphaFoldDB" id="A0A8J4B397"/>
<dbReference type="Proteomes" id="UP000747399">
    <property type="component" value="Unassembled WGS sequence"/>
</dbReference>
<dbReference type="EMBL" id="BNCO01000014">
    <property type="protein sequence ID" value="GIL53243.1"/>
    <property type="molecule type" value="Genomic_DNA"/>
</dbReference>
<dbReference type="Pfam" id="PF13326">
    <property type="entry name" value="PSII_Pbs27"/>
    <property type="match status" value="1"/>
</dbReference>
<comment type="caution">
    <text evidence="1">The sequence shown here is derived from an EMBL/GenBank/DDBJ whole genome shotgun (WGS) entry which is preliminary data.</text>
</comment>
<reference evidence="1" key="1">
    <citation type="journal article" date="2021" name="Proc. Natl. Acad. Sci. U.S.A.">
        <title>Three genomes in the algal genus Volvox reveal the fate of a haploid sex-determining region after a transition to homothallism.</title>
        <authorList>
            <person name="Yamamoto K."/>
            <person name="Hamaji T."/>
            <person name="Kawai-Toyooka H."/>
            <person name="Matsuzaki R."/>
            <person name="Takahashi F."/>
            <person name="Nishimura Y."/>
            <person name="Kawachi M."/>
            <person name="Noguchi H."/>
            <person name="Minakuchi Y."/>
            <person name="Umen J.G."/>
            <person name="Toyoda A."/>
            <person name="Nozaki H."/>
        </authorList>
    </citation>
    <scope>NUCLEOTIDE SEQUENCE</scope>
    <source>
        <strain evidence="1">NIES-3780</strain>
    </source>
</reference>
<keyword evidence="2" id="KW-1185">Reference proteome</keyword>
<dbReference type="PANTHER" id="PTHR34041:SF1">
    <property type="entry name" value="PHOTOSYSTEM II REPAIR PROTEIN PSB27-H1, CHLOROPLASTIC"/>
    <property type="match status" value="1"/>
</dbReference>
<dbReference type="PANTHER" id="PTHR34041">
    <property type="entry name" value="PHOTOSYSTEM II REPAIR PROTEIN PSB27-H1, CHLOROPLASTIC"/>
    <property type="match status" value="1"/>
</dbReference>
<dbReference type="GO" id="GO:0009543">
    <property type="term" value="C:chloroplast thylakoid lumen"/>
    <property type="evidence" value="ECO:0007669"/>
    <property type="project" value="TreeGrafter"/>
</dbReference>